<dbReference type="EMBL" id="CP060203">
    <property type="protein sequence ID" value="QNS40628.1"/>
    <property type="molecule type" value="Genomic_DNA"/>
</dbReference>
<evidence type="ECO:0000313" key="5">
    <source>
        <dbReference type="Proteomes" id="UP000516438"/>
    </source>
</evidence>
<dbReference type="Pfam" id="PF00535">
    <property type="entry name" value="Glycos_transf_2"/>
    <property type="match status" value="1"/>
</dbReference>
<keyword evidence="5" id="KW-1185">Reference proteome</keyword>
<evidence type="ECO:0000256" key="2">
    <source>
        <dbReference type="ARBA" id="ARBA00022679"/>
    </source>
</evidence>
<keyword evidence="2 4" id="KW-0808">Transferase</keyword>
<name>A0A7H1DUH0_9FLAO</name>
<dbReference type="Proteomes" id="UP000516438">
    <property type="component" value="Chromosome"/>
</dbReference>
<gene>
    <name evidence="4" type="ORF">H0S70_09655</name>
</gene>
<dbReference type="PANTHER" id="PTHR22916">
    <property type="entry name" value="GLYCOSYLTRANSFERASE"/>
    <property type="match status" value="1"/>
</dbReference>
<dbReference type="PANTHER" id="PTHR22916:SF51">
    <property type="entry name" value="GLYCOSYLTRANSFERASE EPSH-RELATED"/>
    <property type="match status" value="1"/>
</dbReference>
<accession>A0A7H1DUH0</accession>
<keyword evidence="1" id="KW-0328">Glycosyltransferase</keyword>
<dbReference type="InterPro" id="IPR001173">
    <property type="entry name" value="Glyco_trans_2-like"/>
</dbReference>
<dbReference type="InterPro" id="IPR029044">
    <property type="entry name" value="Nucleotide-diphossugar_trans"/>
</dbReference>
<organism evidence="4 5">
    <name type="scientific">Chryseobacterium manosquense</name>
    <dbReference type="NCBI Taxonomy" id="2754694"/>
    <lineage>
        <taxon>Bacteria</taxon>
        <taxon>Pseudomonadati</taxon>
        <taxon>Bacteroidota</taxon>
        <taxon>Flavobacteriia</taxon>
        <taxon>Flavobacteriales</taxon>
        <taxon>Weeksellaceae</taxon>
        <taxon>Chryseobacterium group</taxon>
        <taxon>Chryseobacterium</taxon>
    </lineage>
</organism>
<dbReference type="SUPFAM" id="SSF53448">
    <property type="entry name" value="Nucleotide-diphospho-sugar transferases"/>
    <property type="match status" value="1"/>
</dbReference>
<dbReference type="CDD" id="cd00761">
    <property type="entry name" value="Glyco_tranf_GTA_type"/>
    <property type="match status" value="1"/>
</dbReference>
<protein>
    <submittedName>
        <fullName evidence="4">Glycosyltransferase family 2 protein</fullName>
    </submittedName>
</protein>
<dbReference type="Gene3D" id="3.90.550.10">
    <property type="entry name" value="Spore Coat Polysaccharide Biosynthesis Protein SpsA, Chain A"/>
    <property type="match status" value="1"/>
</dbReference>
<evidence type="ECO:0000259" key="3">
    <source>
        <dbReference type="Pfam" id="PF00535"/>
    </source>
</evidence>
<sequence>MENPLVSIIVPVYKVEAYIGRCLNSIAAQTYPNIECILVDDASPDQSLAIAEDFLKKSHVKYKILKQLKNKGLSEARNSGVKNATGKYLYFLDSDDEMTPMAIEHLVNLAEQTQAEITVGQNLVIRENGKRAYIFKTKEERECVSGNADVLQSYVNGQYPVMAWDKLLSAEFIKKKQLFFEPGLLSEDELWSFQCALKLQKIAFWKGEETYLYYFRDGSIIKSKGKKHFDSFQKIAEKFDEAYHSEKDPDIRRMILMHLINFKDMSLVMNWQAQFNEELWKESYRNFQKLSTLSLFDYFSKQYSISIKKKSLYTSLPVNLGYHLFRKRYGE</sequence>
<evidence type="ECO:0000313" key="4">
    <source>
        <dbReference type="EMBL" id="QNS40628.1"/>
    </source>
</evidence>
<reference evidence="4 5" key="1">
    <citation type="submission" date="2020-07" db="EMBL/GenBank/DDBJ databases">
        <title>Complete genome and description of Chryseobacterium manosquense strain Marseille-Q2069 sp. nov.</title>
        <authorList>
            <person name="Boxberger M."/>
        </authorList>
    </citation>
    <scope>NUCLEOTIDE SEQUENCE [LARGE SCALE GENOMIC DNA]</scope>
    <source>
        <strain evidence="4 5">Marseille-Q2069</strain>
    </source>
</reference>
<dbReference type="GO" id="GO:0016758">
    <property type="term" value="F:hexosyltransferase activity"/>
    <property type="evidence" value="ECO:0007669"/>
    <property type="project" value="UniProtKB-ARBA"/>
</dbReference>
<dbReference type="AlphaFoldDB" id="A0A7H1DUH0"/>
<feature type="domain" description="Glycosyltransferase 2-like" evidence="3">
    <location>
        <begin position="7"/>
        <end position="131"/>
    </location>
</feature>
<dbReference type="KEGG" id="cmaq:H0S70_09655"/>
<proteinExistence type="predicted"/>
<evidence type="ECO:0000256" key="1">
    <source>
        <dbReference type="ARBA" id="ARBA00022676"/>
    </source>
</evidence>
<dbReference type="RefSeq" id="WP_188320639.1">
    <property type="nucleotide sequence ID" value="NZ_CP060203.1"/>
</dbReference>